<dbReference type="InterPro" id="IPR036908">
    <property type="entry name" value="RlpA-like_sf"/>
</dbReference>
<dbReference type="EMBL" id="CVRI01000048">
    <property type="protein sequence ID" value="CRK98957.1"/>
    <property type="molecule type" value="Genomic_DNA"/>
</dbReference>
<evidence type="ECO:0000313" key="4">
    <source>
        <dbReference type="Proteomes" id="UP000183832"/>
    </source>
</evidence>
<evidence type="ECO:0000256" key="2">
    <source>
        <dbReference type="SAM" id="SignalP"/>
    </source>
</evidence>
<keyword evidence="1 2" id="KW-0732">Signal</keyword>
<protein>
    <submittedName>
        <fullName evidence="3">CLUMA_CG012369, isoform A</fullName>
    </submittedName>
</protein>
<gene>
    <name evidence="3" type="ORF">CLUMA_CG012369</name>
</gene>
<dbReference type="PANTHER" id="PTHR31836:SF28">
    <property type="entry name" value="SRCR DOMAIN-CONTAINING PROTEIN-RELATED"/>
    <property type="match status" value="1"/>
</dbReference>
<accession>A0A1J1IFB4</accession>
<reference evidence="3 4" key="1">
    <citation type="submission" date="2015-04" db="EMBL/GenBank/DDBJ databases">
        <authorList>
            <person name="Syromyatnikov M.Y."/>
            <person name="Popov V.N."/>
        </authorList>
    </citation>
    <scope>NUCLEOTIDE SEQUENCE [LARGE SCALE GENOMIC DNA]</scope>
</reference>
<dbReference type="OrthoDB" id="623670at2759"/>
<dbReference type="PROSITE" id="PS51257">
    <property type="entry name" value="PROKAR_LIPOPROTEIN"/>
    <property type="match status" value="1"/>
</dbReference>
<feature type="signal peptide" evidence="2">
    <location>
        <begin position="1"/>
        <end position="28"/>
    </location>
</feature>
<dbReference type="AlphaFoldDB" id="A0A1J1IFB4"/>
<name>A0A1J1IFB4_9DIPT</name>
<evidence type="ECO:0000313" key="3">
    <source>
        <dbReference type="EMBL" id="CRK98957.1"/>
    </source>
</evidence>
<feature type="chain" id="PRO_5012723863" evidence="2">
    <location>
        <begin position="29"/>
        <end position="153"/>
    </location>
</feature>
<sequence length="153" mass="17324">MSIRFNFGNLIHFLPLMVIGCLIIQSNSQSYKGDITFYYEWHGNHGSCALEKSKKDPFHVAALSRFFMKLPVNVTNPNKHPYCSESYCVKVSGKRGSVVLKISDTCYGCKPHDIDVAHRVFPLLDDPNKGRVPMAWKFVDCTKNPPGKIRSDD</sequence>
<dbReference type="STRING" id="568069.A0A1J1IFB4"/>
<dbReference type="SUPFAM" id="SSF50685">
    <property type="entry name" value="Barwin-like endoglucanases"/>
    <property type="match status" value="1"/>
</dbReference>
<evidence type="ECO:0000256" key="1">
    <source>
        <dbReference type="ARBA" id="ARBA00022729"/>
    </source>
</evidence>
<dbReference type="InterPro" id="IPR051477">
    <property type="entry name" value="Expansin_CellWall"/>
</dbReference>
<keyword evidence="4" id="KW-1185">Reference proteome</keyword>
<organism evidence="3 4">
    <name type="scientific">Clunio marinus</name>
    <dbReference type="NCBI Taxonomy" id="568069"/>
    <lineage>
        <taxon>Eukaryota</taxon>
        <taxon>Metazoa</taxon>
        <taxon>Ecdysozoa</taxon>
        <taxon>Arthropoda</taxon>
        <taxon>Hexapoda</taxon>
        <taxon>Insecta</taxon>
        <taxon>Pterygota</taxon>
        <taxon>Neoptera</taxon>
        <taxon>Endopterygota</taxon>
        <taxon>Diptera</taxon>
        <taxon>Nematocera</taxon>
        <taxon>Chironomoidea</taxon>
        <taxon>Chironomidae</taxon>
        <taxon>Clunio</taxon>
    </lineage>
</organism>
<proteinExistence type="predicted"/>
<dbReference type="PANTHER" id="PTHR31836">
    <property type="match status" value="1"/>
</dbReference>
<dbReference type="Proteomes" id="UP000183832">
    <property type="component" value="Unassembled WGS sequence"/>
</dbReference>
<dbReference type="Gene3D" id="2.40.40.10">
    <property type="entry name" value="RlpA-like domain"/>
    <property type="match status" value="1"/>
</dbReference>